<organism evidence="6 7">
    <name type="scientific">Denticeps clupeoides</name>
    <name type="common">denticle herring</name>
    <dbReference type="NCBI Taxonomy" id="299321"/>
    <lineage>
        <taxon>Eukaryota</taxon>
        <taxon>Metazoa</taxon>
        <taxon>Chordata</taxon>
        <taxon>Craniata</taxon>
        <taxon>Vertebrata</taxon>
        <taxon>Euteleostomi</taxon>
        <taxon>Actinopterygii</taxon>
        <taxon>Neopterygii</taxon>
        <taxon>Teleostei</taxon>
        <taxon>Clupei</taxon>
        <taxon>Clupeiformes</taxon>
        <taxon>Denticipitoidei</taxon>
        <taxon>Denticipitidae</taxon>
        <taxon>Denticeps</taxon>
    </lineage>
</organism>
<accession>A0AAY4EA33</accession>
<dbReference type="Proteomes" id="UP000694580">
    <property type="component" value="Chromosome 6"/>
</dbReference>
<evidence type="ECO:0000256" key="5">
    <source>
        <dbReference type="SAM" id="MobiDB-lite"/>
    </source>
</evidence>
<dbReference type="PANTHER" id="PTHR16770">
    <property type="entry name" value="PROTEIN RIPPLY-LIKE"/>
    <property type="match status" value="1"/>
</dbReference>
<evidence type="ECO:0000313" key="6">
    <source>
        <dbReference type="Ensembl" id="ENSDCDP00010054518.1"/>
    </source>
</evidence>
<feature type="region of interest" description="Disordered" evidence="5">
    <location>
        <begin position="107"/>
        <end position="148"/>
    </location>
</feature>
<dbReference type="GO" id="GO:0005634">
    <property type="term" value="C:nucleus"/>
    <property type="evidence" value="ECO:0007669"/>
    <property type="project" value="UniProtKB-SubCell"/>
</dbReference>
<evidence type="ECO:0000313" key="7">
    <source>
        <dbReference type="Proteomes" id="UP000694580"/>
    </source>
</evidence>
<dbReference type="GeneID" id="114792936"/>
<sequence>MNSVCLAAKPASYAAAPRPLSAWAAPQSPAVLWRPWLRSSDPRAACRRSRLACPYSRPAAPGVADGKAQSFQHPVRLFWPKSKSFDYLYSDGEALLRNFPVQATINFYEESDSEEEEDEEEPEEDEMRQSDSQSEQCVKASPRFTSYN</sequence>
<evidence type="ECO:0008006" key="8">
    <source>
        <dbReference type="Google" id="ProtNLM"/>
    </source>
</evidence>
<dbReference type="Ensembl" id="ENSDCDT00010065102.1">
    <property type="protein sequence ID" value="ENSDCDP00010054518.1"/>
    <property type="gene ID" value="ENSDCDG00010031499.1"/>
</dbReference>
<keyword evidence="4" id="KW-0539">Nucleus</keyword>
<evidence type="ECO:0000256" key="4">
    <source>
        <dbReference type="ARBA" id="ARBA00023242"/>
    </source>
</evidence>
<reference evidence="6" key="3">
    <citation type="submission" date="2025-09" db="UniProtKB">
        <authorList>
            <consortium name="Ensembl"/>
        </authorList>
    </citation>
    <scope>IDENTIFICATION</scope>
</reference>
<evidence type="ECO:0000256" key="3">
    <source>
        <dbReference type="ARBA" id="ARBA00022473"/>
    </source>
</evidence>
<dbReference type="GO" id="GO:0000122">
    <property type="term" value="P:negative regulation of transcription by RNA polymerase II"/>
    <property type="evidence" value="ECO:0007669"/>
    <property type="project" value="TreeGrafter"/>
</dbReference>
<gene>
    <name evidence="6" type="primary">RIPPLY1</name>
</gene>
<reference evidence="6" key="2">
    <citation type="submission" date="2025-08" db="UniProtKB">
        <authorList>
            <consortium name="Ensembl"/>
        </authorList>
    </citation>
    <scope>IDENTIFICATION</scope>
</reference>
<dbReference type="GO" id="GO:0009880">
    <property type="term" value="P:embryonic pattern specification"/>
    <property type="evidence" value="ECO:0007669"/>
    <property type="project" value="TreeGrafter"/>
</dbReference>
<keyword evidence="3" id="KW-0217">Developmental protein</keyword>
<dbReference type="Pfam" id="PF14998">
    <property type="entry name" value="Ripply"/>
    <property type="match status" value="1"/>
</dbReference>
<dbReference type="RefSeq" id="XP_028840313.1">
    <property type="nucleotide sequence ID" value="XM_028984480.1"/>
</dbReference>
<feature type="compositionally biased region" description="Acidic residues" evidence="5">
    <location>
        <begin position="109"/>
        <end position="126"/>
    </location>
</feature>
<dbReference type="InterPro" id="IPR028127">
    <property type="entry name" value="Ripply_fam"/>
</dbReference>
<dbReference type="AlphaFoldDB" id="A0AAY4EA33"/>
<dbReference type="PANTHER" id="PTHR16770:SF3">
    <property type="entry name" value="PROTEIN RIPPLY2"/>
    <property type="match status" value="1"/>
</dbReference>
<proteinExistence type="inferred from homology"/>
<comment type="similarity">
    <text evidence="2">Belongs to the ripply family.</text>
</comment>
<evidence type="ECO:0000256" key="1">
    <source>
        <dbReference type="ARBA" id="ARBA00004123"/>
    </source>
</evidence>
<keyword evidence="7" id="KW-1185">Reference proteome</keyword>
<evidence type="ECO:0000256" key="2">
    <source>
        <dbReference type="ARBA" id="ARBA00006944"/>
    </source>
</evidence>
<protein>
    <recommendedName>
        <fullName evidence="8">Ripply transcriptional repressor 1</fullName>
    </recommendedName>
</protein>
<comment type="subcellular location">
    <subcellularLocation>
        <location evidence="1">Nucleus</location>
    </subcellularLocation>
</comment>
<name>A0AAY4EA33_9TELE</name>
<dbReference type="GeneTree" id="ENSGT00940000161538"/>
<reference evidence="6 7" key="1">
    <citation type="submission" date="2020-06" db="EMBL/GenBank/DDBJ databases">
        <authorList>
            <consortium name="Wellcome Sanger Institute Data Sharing"/>
        </authorList>
    </citation>
    <scope>NUCLEOTIDE SEQUENCE [LARGE SCALE GENOMIC DNA]</scope>
</reference>